<feature type="region of interest" description="Disordered" evidence="1">
    <location>
        <begin position="1458"/>
        <end position="1509"/>
    </location>
</feature>
<dbReference type="PANTHER" id="PTHR24216:SF65">
    <property type="entry name" value="PAXILLIN-LIKE PROTEIN 1"/>
    <property type="match status" value="1"/>
</dbReference>
<dbReference type="Gene3D" id="2.60.40.10">
    <property type="entry name" value="Immunoglobulins"/>
    <property type="match status" value="2"/>
</dbReference>
<dbReference type="PANTHER" id="PTHR24216">
    <property type="entry name" value="PAXILLIN-RELATED"/>
    <property type="match status" value="1"/>
</dbReference>
<evidence type="ECO:0000313" key="4">
    <source>
        <dbReference type="Proteomes" id="UP000231157"/>
    </source>
</evidence>
<dbReference type="InterPro" id="IPR036366">
    <property type="entry name" value="PGBDSf"/>
</dbReference>
<dbReference type="Proteomes" id="UP000231157">
    <property type="component" value="Unassembled WGS sequence"/>
</dbReference>
<feature type="region of interest" description="Disordered" evidence="1">
    <location>
        <begin position="1584"/>
        <end position="1641"/>
    </location>
</feature>
<feature type="region of interest" description="Disordered" evidence="1">
    <location>
        <begin position="971"/>
        <end position="1031"/>
    </location>
</feature>
<dbReference type="InterPro" id="IPR006626">
    <property type="entry name" value="PbH1"/>
</dbReference>
<accession>A0A2H0USC2</accession>
<dbReference type="InterPro" id="IPR013783">
    <property type="entry name" value="Ig-like_fold"/>
</dbReference>
<organism evidence="3 4">
    <name type="scientific">Candidatus Harrisonbacteria bacterium CG10_big_fil_rev_8_21_14_0_10_40_38</name>
    <dbReference type="NCBI Taxonomy" id="1974583"/>
    <lineage>
        <taxon>Bacteria</taxon>
        <taxon>Candidatus Harrisoniibacteriota</taxon>
    </lineage>
</organism>
<feature type="compositionally biased region" description="Pro residues" evidence="1">
    <location>
        <begin position="1482"/>
        <end position="1506"/>
    </location>
</feature>
<dbReference type="InterPro" id="IPR012334">
    <property type="entry name" value="Pectin_lyas_fold"/>
</dbReference>
<dbReference type="InterPro" id="IPR002477">
    <property type="entry name" value="Peptidoglycan-bd-like"/>
</dbReference>
<protein>
    <recommendedName>
        <fullName evidence="2">Fibronectin type-III domain-containing protein</fullName>
    </recommendedName>
</protein>
<sequence length="1814" mass="197799">MSRKNILLASFLTALVTILGATAYVILNFNENNSETASAAGVLGLNQVYVKNNNSFPLQNDLVTIPLSFRESEYFPNGLSNIKIGSLDTQVTPTSFYKNNSVKTAVARVIISMPANTELIFDITSGSNPGSFTPLPEVSAFLNGGLKAFSKDLGGGTYQTIFTPGDGRLVEDGPVVKTYEFIKKHRPIPGCSTTLNQTCLPYLFTSHFWVTVVKGKPYVQIKHFIVNFGNLAEDTWTNGNPYNYTEGQNGFVFFDQVYFDTNTSGTPSYLHILDQSYLNPSVKQVVSSSLNRYFVMPTDAQTILSQAPYYDGPPPSVVTNPSNYVSAGQGFLTYSVLHINSSNPPAFIDPFDESNVETGQSLARFNQVNGHLFDEIVRPDAIDPGFNFANNAQVEYDRVVNTISDPINGHRFGQYDYGIKDMGAGSVFNHYIEDPFNIVRYLMSCDTRCAKRYIDMTRFHMYGSAHVVAHPVGVDLAAHPQTNFSNYRNTSFEKELDGSDTSCDIQTTINTEDKLGFGNSDLNTNINFRRDANGRYCNVYSNWAWLALSHKWTTRDAAHASLALELYRWMFTGDFAARTLGEDQIKTFGSAFQYTYLYRCDFTRPGSCYPDQTRAMGRALTNFAKAFSSTGNSYYATLAGYMFKIIDNVKDHSQPGAYGVDASGDQRPVQFFSYYRPPACHLFTREESLVLDGIETSYKDAITDTTILNRMRTVLDEGLFSVLTYMVKSPSEVKNNMPNPENPNAPIMQGTGGWTRDNYICNNGDGTDFTQYFYSSEGGYSPDRSQVIPGICHAVKLSKQLGLNPWYDTRFRDAFERGFVYPSAVTRDDFGIRIQNLNIEELCGLRVALNLPTALENNNCVDNDGDGYSTCTGDCNDNNANINPGKNELCSDGIDNNCNQLFDCNERSCSGSCSGQRTYCGDLFVSNPNSYGLNEQCDVKGFGTGGTNSCTGYTCVPAGVSLTQGCLCSNGQESPRPTPTPSRTPTPTPTPTPSRTPTPTPTPSSSPNPTPTPTPSESPPPPSNGYLPPWSTVPATRTITLNYNTGISDDENGVALMNAVASLRAGDRLIVGGATGRTYRLPTGIPFTITLSGTANQPIWIDGSLTPKPVITRPNASFEVIDFGLVQSGSPTASYIALRNFEITGGRNGIRVHNTTNIWLDSLDIHNIGEGGVKSDTSNTSYLYVTRNLIHDTAGQFGDGIRIGKDTTGITRNSTYALNQIYNTRSSQQGDGIEVRGGSHSNLIAANVIHDTIYPCIRTNDAAPGMMNVISKNIVYSCDDNGIQVEGYGVRVEGNLLLGPFGNKAFDNTHGNNLRDVVVVHNTMFSVNGYGAGLWGWNGQPNMVFANNAVYVRNCRTLGYSIAQFGDKIPGVYKGNVAYSEDCNGIGSDGTKGIPSAGYKEGSGLTDFGNVTHWSGFYPPIPNYRPSDRGAIIGSADPSWLIEKDLLGDTLQAPYEAGAIDNHSGAPTPTPTSSPNITPTPSRIPTPTPSPTTSPTPTPSIYPPKGPSGLYLGNVQSDRISLFWTDNSDNEAGFLIQRKVGDGEFVNLAAVEKDSIAYNDFSVGPNKKYTYRVQAYNSAGVSNYSNEASVTTPPLDDGTPPPSPPPTPSPPPGATQTPNPTPTKSPDSSRSPTLKGPVNLRGEITGDTSVYLTWTTNFTGLGIKLEVSDDGTSFREANTLPYYYFYWNVVNATPGKTYYFRMRSYDNSGFSDYSNTIEITMPGKIVGGIIFTETLYKGVRSPQVTLLQELLRKNPKIYPEGLVTGYYGPLSEKAVKIFQEKYGIVNYGSPASTGYGLVGPQTREKLNEVFGSIP</sequence>
<dbReference type="SUPFAM" id="SSF49265">
    <property type="entry name" value="Fibronectin type III"/>
    <property type="match status" value="1"/>
</dbReference>
<evidence type="ECO:0000256" key="1">
    <source>
        <dbReference type="SAM" id="MobiDB-lite"/>
    </source>
</evidence>
<dbReference type="InterPro" id="IPR036365">
    <property type="entry name" value="PGBD-like_sf"/>
</dbReference>
<dbReference type="Pfam" id="PF11617">
    <property type="entry name" value="Cu-binding_MopE"/>
    <property type="match status" value="1"/>
</dbReference>
<dbReference type="Gene3D" id="2.160.20.10">
    <property type="entry name" value="Single-stranded right-handed beta-helix, Pectin lyase-like"/>
    <property type="match status" value="1"/>
</dbReference>
<gene>
    <name evidence="3" type="ORF">COU07_00140</name>
</gene>
<dbReference type="Gene3D" id="1.10.101.10">
    <property type="entry name" value="PGBD-like superfamily/PGBD"/>
    <property type="match status" value="1"/>
</dbReference>
<feature type="compositionally biased region" description="Pro residues" evidence="1">
    <location>
        <begin position="976"/>
        <end position="1023"/>
    </location>
</feature>
<dbReference type="CDD" id="cd00063">
    <property type="entry name" value="FN3"/>
    <property type="match status" value="2"/>
</dbReference>
<dbReference type="SMART" id="SM00060">
    <property type="entry name" value="FN3"/>
    <property type="match status" value="2"/>
</dbReference>
<name>A0A2H0USC2_9BACT</name>
<dbReference type="EMBL" id="PFAZ01000001">
    <property type="protein sequence ID" value="PIR89297.1"/>
    <property type="molecule type" value="Genomic_DNA"/>
</dbReference>
<feature type="domain" description="Fibronectin type-III" evidence="2">
    <location>
        <begin position="1506"/>
        <end position="1595"/>
    </location>
</feature>
<dbReference type="SUPFAM" id="SSF51126">
    <property type="entry name" value="Pectin lyase-like"/>
    <property type="match status" value="1"/>
</dbReference>
<proteinExistence type="predicted"/>
<dbReference type="InterPro" id="IPR021655">
    <property type="entry name" value="Put_metal-bd"/>
</dbReference>
<dbReference type="InterPro" id="IPR003961">
    <property type="entry name" value="FN3_dom"/>
</dbReference>
<feature type="domain" description="Fibronectin type-III" evidence="2">
    <location>
        <begin position="1636"/>
        <end position="1724"/>
    </location>
</feature>
<evidence type="ECO:0000313" key="3">
    <source>
        <dbReference type="EMBL" id="PIR89297.1"/>
    </source>
</evidence>
<reference evidence="4" key="1">
    <citation type="submission" date="2017-09" db="EMBL/GenBank/DDBJ databases">
        <title>Depth-based differentiation of microbial function through sediment-hosted aquifers and enrichment of novel symbionts in the deep terrestrial subsurface.</title>
        <authorList>
            <person name="Probst A.J."/>
            <person name="Ladd B."/>
            <person name="Jarett J.K."/>
            <person name="Geller-Mcgrath D.E."/>
            <person name="Sieber C.M.K."/>
            <person name="Emerson J.B."/>
            <person name="Anantharaman K."/>
            <person name="Thomas B.C."/>
            <person name="Malmstrom R."/>
            <person name="Stieglmeier M."/>
            <person name="Klingl A."/>
            <person name="Woyke T."/>
            <person name="Ryan C.M."/>
            <person name="Banfield J.F."/>
        </authorList>
    </citation>
    <scope>NUCLEOTIDE SEQUENCE [LARGE SCALE GENOMIC DNA]</scope>
</reference>
<dbReference type="InterPro" id="IPR036116">
    <property type="entry name" value="FN3_sf"/>
</dbReference>
<dbReference type="SMART" id="SM00710">
    <property type="entry name" value="PbH1"/>
    <property type="match status" value="9"/>
</dbReference>
<evidence type="ECO:0000259" key="2">
    <source>
        <dbReference type="PROSITE" id="PS50853"/>
    </source>
</evidence>
<dbReference type="Pfam" id="PF01471">
    <property type="entry name" value="PG_binding_1"/>
    <property type="match status" value="1"/>
</dbReference>
<dbReference type="InterPro" id="IPR011050">
    <property type="entry name" value="Pectin_lyase_fold/virulence"/>
</dbReference>
<feature type="compositionally biased region" description="Pro residues" evidence="1">
    <location>
        <begin position="1599"/>
        <end position="1623"/>
    </location>
</feature>
<dbReference type="PROSITE" id="PS50853">
    <property type="entry name" value="FN3"/>
    <property type="match status" value="2"/>
</dbReference>
<comment type="caution">
    <text evidence="3">The sequence shown here is derived from an EMBL/GenBank/DDBJ whole genome shotgun (WGS) entry which is preliminary data.</text>
</comment>
<feature type="compositionally biased region" description="Low complexity" evidence="1">
    <location>
        <begin position="1471"/>
        <end position="1481"/>
    </location>
</feature>
<dbReference type="SUPFAM" id="SSF47090">
    <property type="entry name" value="PGBD-like"/>
    <property type="match status" value="1"/>
</dbReference>